<feature type="compositionally biased region" description="Basic and acidic residues" evidence="1">
    <location>
        <begin position="191"/>
        <end position="200"/>
    </location>
</feature>
<organism evidence="4">
    <name type="scientific">Perkinsus marinus (strain ATCC 50983 / TXsc)</name>
    <dbReference type="NCBI Taxonomy" id="423536"/>
    <lineage>
        <taxon>Eukaryota</taxon>
        <taxon>Sar</taxon>
        <taxon>Alveolata</taxon>
        <taxon>Perkinsozoa</taxon>
        <taxon>Perkinsea</taxon>
        <taxon>Perkinsida</taxon>
        <taxon>Perkinsidae</taxon>
        <taxon>Perkinsus</taxon>
    </lineage>
</organism>
<proteinExistence type="predicted"/>
<accession>C5KXJ9</accession>
<evidence type="ECO:0000256" key="1">
    <source>
        <dbReference type="SAM" id="MobiDB-lite"/>
    </source>
</evidence>
<feature type="compositionally biased region" description="Basic residues" evidence="1">
    <location>
        <begin position="507"/>
        <end position="532"/>
    </location>
</feature>
<dbReference type="OMA" id="RNKMIND"/>
<dbReference type="InParanoid" id="C5KXJ9"/>
<dbReference type="OrthoDB" id="1287559at2759"/>
<feature type="compositionally biased region" description="Acidic residues" evidence="1">
    <location>
        <begin position="232"/>
        <end position="242"/>
    </location>
</feature>
<evidence type="ECO:0000259" key="2">
    <source>
        <dbReference type="Pfam" id="PF07780"/>
    </source>
</evidence>
<feature type="compositionally biased region" description="Basic and acidic residues" evidence="1">
    <location>
        <begin position="218"/>
        <end position="231"/>
    </location>
</feature>
<sequence>MWSYVDFSGGAFSASSMYEPDLFGGITQDDFEAANEVDEDVTALEGSEEDPTDRDIQPGQYEYIVGDNSSRLERMEKEMSEYHKNELRDAELRKEKAALKAKKGKKETRRERAAQEWAAEAREVTSEIEGKAVAAHEEQVRRELAGVSDDEDGESVDGYESDEGGDAAYVDGIQEDDDEEKGDSSDGEVEVPSKRFKESEASEEIVLPPEMSGAKGQIRTDRWFSQELFKEDSDDDDDEMKDDVDGIRELDDEDLLKLPLTDKQLRKEKRKRDLAKKEKKEAKRARKMGEVEEEGDGHGHKDGDAAGTDVGGFEVVPASTASAFERPEDPQELAETLALGSLLTSKKSRMELIDSAYNRYTFADDHNAALPDWFVEEEKPFTRQMVPISKELMNQYRAKMREINARPVRKVAEAAARKKKRLTQQLEKLRRRPLACRIERFSDSGKARAMRKAVGKVLRGNDKKEVAYAAVQGKGGSKVISKGASRGAKVKMVDKRLKNDKRAQKRADKRLKKAGAKRRAKKLPQKKKGKGM</sequence>
<dbReference type="GO" id="GO:0008168">
    <property type="term" value="F:methyltransferase activity"/>
    <property type="evidence" value="ECO:0007669"/>
    <property type="project" value="UniProtKB-KW"/>
</dbReference>
<keyword evidence="3" id="KW-0489">Methyltransferase</keyword>
<dbReference type="GeneID" id="9039033"/>
<evidence type="ECO:0000313" key="3">
    <source>
        <dbReference type="EMBL" id="EER10723.1"/>
    </source>
</evidence>
<gene>
    <name evidence="3" type="ORF">Pmar_PMAR000768</name>
</gene>
<feature type="domain" description="Ribosomal RNA methyltransferase SPB1-like C-terminal" evidence="2">
    <location>
        <begin position="325"/>
        <end position="509"/>
    </location>
</feature>
<dbReference type="AlphaFoldDB" id="C5KXJ9"/>
<feature type="compositionally biased region" description="Acidic residues" evidence="1">
    <location>
        <begin position="173"/>
        <end position="189"/>
    </location>
</feature>
<protein>
    <submittedName>
        <fullName evidence="3">Ribosomal RNA methyltransferase, putative</fullName>
    </submittedName>
</protein>
<feature type="region of interest" description="Disordered" evidence="1">
    <location>
        <begin position="480"/>
        <end position="532"/>
    </location>
</feature>
<feature type="compositionally biased region" description="Acidic residues" evidence="1">
    <location>
        <begin position="148"/>
        <end position="165"/>
    </location>
</feature>
<name>C5KXJ9_PERM5</name>
<dbReference type="EMBL" id="GG677256">
    <property type="protein sequence ID" value="EER10723.1"/>
    <property type="molecule type" value="Genomic_DNA"/>
</dbReference>
<dbReference type="Proteomes" id="UP000007800">
    <property type="component" value="Unassembled WGS sequence"/>
</dbReference>
<dbReference type="GO" id="GO:0006364">
    <property type="term" value="P:rRNA processing"/>
    <property type="evidence" value="ECO:0007669"/>
    <property type="project" value="InterPro"/>
</dbReference>
<keyword evidence="3" id="KW-0808">Transferase</keyword>
<feature type="region of interest" description="Disordered" evidence="1">
    <location>
        <begin position="95"/>
        <end position="332"/>
    </location>
</feature>
<dbReference type="InterPro" id="IPR012920">
    <property type="entry name" value="rRNA_MeTfrase_SPB1-like_C"/>
</dbReference>
<reference evidence="3 4" key="1">
    <citation type="submission" date="2008-07" db="EMBL/GenBank/DDBJ databases">
        <authorList>
            <person name="El-Sayed N."/>
            <person name="Caler E."/>
            <person name="Inman J."/>
            <person name="Amedeo P."/>
            <person name="Hass B."/>
            <person name="Wortman J."/>
        </authorList>
    </citation>
    <scope>NUCLEOTIDE SEQUENCE [LARGE SCALE GENOMIC DNA]</scope>
    <source>
        <strain evidence="4">ATCC 50983 / TXsc</strain>
    </source>
</reference>
<dbReference type="Pfam" id="PF07780">
    <property type="entry name" value="Spb1_C"/>
    <property type="match status" value="1"/>
</dbReference>
<feature type="compositionally biased region" description="Basic and acidic residues" evidence="1">
    <location>
        <begin position="491"/>
        <end position="506"/>
    </location>
</feature>
<keyword evidence="4" id="KW-1185">Reference proteome</keyword>
<dbReference type="GO" id="GO:0032259">
    <property type="term" value="P:methylation"/>
    <property type="evidence" value="ECO:0007669"/>
    <property type="project" value="UniProtKB-KW"/>
</dbReference>
<evidence type="ECO:0000313" key="4">
    <source>
        <dbReference type="Proteomes" id="UP000007800"/>
    </source>
</evidence>
<dbReference type="GO" id="GO:0005634">
    <property type="term" value="C:nucleus"/>
    <property type="evidence" value="ECO:0007669"/>
    <property type="project" value="InterPro"/>
</dbReference>
<feature type="compositionally biased region" description="Basic and acidic residues" evidence="1">
    <location>
        <begin position="108"/>
        <end position="144"/>
    </location>
</feature>
<dbReference type="RefSeq" id="XP_002778928.1">
    <property type="nucleotide sequence ID" value="XM_002778882.1"/>
</dbReference>